<name>A0A1M5NHT2_9BRAD</name>
<dbReference type="EMBL" id="LT670817">
    <property type="protein sequence ID" value="SHG89052.1"/>
    <property type="molecule type" value="Genomic_DNA"/>
</dbReference>
<evidence type="ECO:0000313" key="1">
    <source>
        <dbReference type="EMBL" id="SHG89052.1"/>
    </source>
</evidence>
<gene>
    <name evidence="1" type="ORF">SAMN05443248_3001</name>
</gene>
<proteinExistence type="predicted"/>
<dbReference type="RefSeq" id="WP_079601939.1">
    <property type="nucleotide sequence ID" value="NZ_LT670817.1"/>
</dbReference>
<dbReference type="AlphaFoldDB" id="A0A1M5NHT2"/>
<dbReference type="Proteomes" id="UP000189796">
    <property type="component" value="Chromosome I"/>
</dbReference>
<reference evidence="1 2" key="1">
    <citation type="submission" date="2016-11" db="EMBL/GenBank/DDBJ databases">
        <authorList>
            <person name="Jaros S."/>
            <person name="Januszkiewicz K."/>
            <person name="Wedrychowicz H."/>
        </authorList>
    </citation>
    <scope>NUCLEOTIDE SEQUENCE [LARGE SCALE GENOMIC DNA]</scope>
    <source>
        <strain evidence="1 2">GAS138</strain>
    </source>
</reference>
<protein>
    <submittedName>
        <fullName evidence="1">Uncharacterized protein</fullName>
    </submittedName>
</protein>
<dbReference type="OrthoDB" id="3078629at2"/>
<sequence>MPFKLELKETRRGCQMLETTKRYDVILNGKIVDQLWFNMRGYVGYLPTPSGAKLSMPESGISVYRREVARLNREGRGQ</sequence>
<organism evidence="1 2">
    <name type="scientific">Bradyrhizobium erythrophlei</name>
    <dbReference type="NCBI Taxonomy" id="1437360"/>
    <lineage>
        <taxon>Bacteria</taxon>
        <taxon>Pseudomonadati</taxon>
        <taxon>Pseudomonadota</taxon>
        <taxon>Alphaproteobacteria</taxon>
        <taxon>Hyphomicrobiales</taxon>
        <taxon>Nitrobacteraceae</taxon>
        <taxon>Bradyrhizobium</taxon>
    </lineage>
</organism>
<evidence type="ECO:0000313" key="2">
    <source>
        <dbReference type="Proteomes" id="UP000189796"/>
    </source>
</evidence>
<accession>A0A1M5NHT2</accession>